<dbReference type="PANTHER" id="PTHR30514">
    <property type="entry name" value="GLUCOKINASE"/>
    <property type="match status" value="1"/>
</dbReference>
<dbReference type="InterPro" id="IPR036388">
    <property type="entry name" value="WH-like_DNA-bd_sf"/>
</dbReference>
<evidence type="ECO:0000256" key="3">
    <source>
        <dbReference type="ARBA" id="ARBA00023163"/>
    </source>
</evidence>
<dbReference type="GO" id="GO:1901135">
    <property type="term" value="P:carbohydrate derivative metabolic process"/>
    <property type="evidence" value="ECO:0007669"/>
    <property type="project" value="InterPro"/>
</dbReference>
<name>A0A094IRY5_9GAMM</name>
<dbReference type="STRING" id="1517416.IDAT_01970"/>
<dbReference type="PROSITE" id="PS51071">
    <property type="entry name" value="HTH_RPIR"/>
    <property type="match status" value="1"/>
</dbReference>
<dbReference type="PROSITE" id="PS51464">
    <property type="entry name" value="SIS"/>
    <property type="match status" value="1"/>
</dbReference>
<evidence type="ECO:0000259" key="5">
    <source>
        <dbReference type="PROSITE" id="PS51464"/>
    </source>
</evidence>
<evidence type="ECO:0000259" key="4">
    <source>
        <dbReference type="PROSITE" id="PS51071"/>
    </source>
</evidence>
<dbReference type="Gene3D" id="1.10.10.10">
    <property type="entry name" value="Winged helix-like DNA-binding domain superfamily/Winged helix DNA-binding domain"/>
    <property type="match status" value="1"/>
</dbReference>
<dbReference type="InterPro" id="IPR047640">
    <property type="entry name" value="RpiR-like"/>
</dbReference>
<dbReference type="GO" id="GO:0003700">
    <property type="term" value="F:DNA-binding transcription factor activity"/>
    <property type="evidence" value="ECO:0007669"/>
    <property type="project" value="InterPro"/>
</dbReference>
<evidence type="ECO:0000313" key="6">
    <source>
        <dbReference type="EMBL" id="KFZ29882.1"/>
    </source>
</evidence>
<dbReference type="GO" id="GO:0003677">
    <property type="term" value="F:DNA binding"/>
    <property type="evidence" value="ECO:0007669"/>
    <property type="project" value="UniProtKB-KW"/>
</dbReference>
<keyword evidence="2" id="KW-0238">DNA-binding</keyword>
<feature type="domain" description="SIS" evidence="5">
    <location>
        <begin position="121"/>
        <end position="260"/>
    </location>
</feature>
<dbReference type="PANTHER" id="PTHR30514:SF1">
    <property type="entry name" value="HTH-TYPE TRANSCRIPTIONAL REGULATOR HEXR-RELATED"/>
    <property type="match status" value="1"/>
</dbReference>
<dbReference type="InterPro" id="IPR046348">
    <property type="entry name" value="SIS_dom_sf"/>
</dbReference>
<dbReference type="NCBIfam" id="NF008451">
    <property type="entry name" value="PRK11302.1"/>
    <property type="match status" value="1"/>
</dbReference>
<dbReference type="Pfam" id="PF01418">
    <property type="entry name" value="HTH_6"/>
    <property type="match status" value="1"/>
</dbReference>
<dbReference type="GO" id="GO:0097367">
    <property type="term" value="F:carbohydrate derivative binding"/>
    <property type="evidence" value="ECO:0007669"/>
    <property type="project" value="InterPro"/>
</dbReference>
<feature type="domain" description="HTH rpiR-type" evidence="4">
    <location>
        <begin position="1"/>
        <end position="77"/>
    </location>
</feature>
<dbReference type="EMBL" id="JPIN01000001">
    <property type="protein sequence ID" value="KFZ29882.1"/>
    <property type="molecule type" value="Genomic_DNA"/>
</dbReference>
<dbReference type="FunFam" id="1.10.10.10:FF:000060">
    <property type="entry name" value="DNA-binding transcriptional regulator HexR"/>
    <property type="match status" value="1"/>
</dbReference>
<dbReference type="InterPro" id="IPR009057">
    <property type="entry name" value="Homeodomain-like_sf"/>
</dbReference>
<dbReference type="eggNOG" id="COG1737">
    <property type="taxonomic scope" value="Bacteria"/>
</dbReference>
<gene>
    <name evidence="6" type="ORF">IDAT_01970</name>
</gene>
<proteinExistence type="predicted"/>
<dbReference type="InterPro" id="IPR000281">
    <property type="entry name" value="HTH_RpiR"/>
</dbReference>
<accession>A0A094IRY5</accession>
<dbReference type="OrthoDB" id="257751at2"/>
<keyword evidence="1" id="KW-0805">Transcription regulation</keyword>
<dbReference type="SUPFAM" id="SSF53697">
    <property type="entry name" value="SIS domain"/>
    <property type="match status" value="1"/>
</dbReference>
<dbReference type="InterPro" id="IPR001347">
    <property type="entry name" value="SIS_dom"/>
</dbReference>
<dbReference type="AlphaFoldDB" id="A0A094IRY5"/>
<dbReference type="Gene3D" id="3.40.50.10490">
    <property type="entry name" value="Glucose-6-phosphate isomerase like protein, domain 1"/>
    <property type="match status" value="1"/>
</dbReference>
<evidence type="ECO:0000313" key="7">
    <source>
        <dbReference type="Proteomes" id="UP000053718"/>
    </source>
</evidence>
<comment type="caution">
    <text evidence="6">The sequence shown here is derived from an EMBL/GenBank/DDBJ whole genome shotgun (WGS) entry which is preliminary data.</text>
</comment>
<evidence type="ECO:0000256" key="1">
    <source>
        <dbReference type="ARBA" id="ARBA00023015"/>
    </source>
</evidence>
<dbReference type="CDD" id="cd05013">
    <property type="entry name" value="SIS_RpiR"/>
    <property type="match status" value="1"/>
</dbReference>
<keyword evidence="3" id="KW-0804">Transcription</keyword>
<evidence type="ECO:0000256" key="2">
    <source>
        <dbReference type="ARBA" id="ARBA00023125"/>
    </source>
</evidence>
<sequence>MNLIEKLHTELSGLSKSERKVAAVILADPEAAIHKSIASLAELADVSEPTVNRFCRSLGAKGYPDFKLQLAQSLVKGVPFVNRHVEQGDEIADYTAKIFESSMAALNVTRQQVDTQALDAAIDKLAAARQISFFGLGASASVAHDAQNKFLRFDTPVQFSDDVLMQRMQVINARPEDVIVFISHTGRTRALVEIAQLAQQTKATLIGVTAADSPLAELCSLVLSTHVPEDTDVYMPMASRIAQLVLIDVLVTGYTLRRGPDFRDRLRLIKESLKDSRITKKSSHKTPPNE</sequence>
<protein>
    <submittedName>
        <fullName evidence="6">Transcriptional regulator</fullName>
    </submittedName>
</protein>
<dbReference type="Pfam" id="PF01380">
    <property type="entry name" value="SIS"/>
    <property type="match status" value="1"/>
</dbReference>
<dbReference type="SUPFAM" id="SSF46689">
    <property type="entry name" value="Homeodomain-like"/>
    <property type="match status" value="1"/>
</dbReference>
<dbReference type="InterPro" id="IPR035472">
    <property type="entry name" value="RpiR-like_SIS"/>
</dbReference>
<reference evidence="6 7" key="1">
    <citation type="submission" date="2014-06" db="EMBL/GenBank/DDBJ databases">
        <title>Draft genome sequence of Idiomarina sp. MCCC 1A10513.</title>
        <authorList>
            <person name="Du J."/>
            <person name="Lai Q."/>
            <person name="Shao Z."/>
        </authorList>
    </citation>
    <scope>NUCLEOTIDE SEQUENCE [LARGE SCALE GENOMIC DNA]</scope>
    <source>
        <strain evidence="6 7">MCCC 1A10513</strain>
    </source>
</reference>
<organism evidence="6 7">
    <name type="scientific">Pseudidiomarina atlantica</name>
    <dbReference type="NCBI Taxonomy" id="1517416"/>
    <lineage>
        <taxon>Bacteria</taxon>
        <taxon>Pseudomonadati</taxon>
        <taxon>Pseudomonadota</taxon>
        <taxon>Gammaproteobacteria</taxon>
        <taxon>Alteromonadales</taxon>
        <taxon>Idiomarinaceae</taxon>
        <taxon>Pseudidiomarina</taxon>
    </lineage>
</organism>
<dbReference type="RefSeq" id="WP_034729771.1">
    <property type="nucleotide sequence ID" value="NZ_JPIN01000001.1"/>
</dbReference>
<keyword evidence="7" id="KW-1185">Reference proteome</keyword>
<dbReference type="Proteomes" id="UP000053718">
    <property type="component" value="Unassembled WGS sequence"/>
</dbReference>